<proteinExistence type="predicted"/>
<evidence type="ECO:0000313" key="1">
    <source>
        <dbReference type="EMBL" id="KAH6650777.1"/>
    </source>
</evidence>
<name>A0ACB7PR35_9PEZI</name>
<sequence>MARPAFPLLAALFFLSSFTTANTCNGDNCLNALRQHSASALDFCHSYTTALYGTAAPTPTFVPTTCSPQRLSSACYCADQVSNPTYTPPACPAGQVIQNPSFYGQPATDTSNVNIKPWVIAVPTGAPGCVPAGSYSTADMSGAWGDPRSIQCSFDPVIGGLSTITQDIKLCPAATYTLRLASACNFWTGSGDFGVEFKVSLSGVTILPWAPVCPFCADPNNSESGCRSGAYFEKHNATMTGPASGSGSLVISVRQPAGLNAAQVPALFDQIFVNPLGDTSSNNPAQIGF</sequence>
<dbReference type="Proteomes" id="UP000724584">
    <property type="component" value="Unassembled WGS sequence"/>
</dbReference>
<accession>A0ACB7PR35</accession>
<comment type="caution">
    <text evidence="1">The sequence shown here is derived from an EMBL/GenBank/DDBJ whole genome shotgun (WGS) entry which is preliminary data.</text>
</comment>
<evidence type="ECO:0000313" key="2">
    <source>
        <dbReference type="Proteomes" id="UP000724584"/>
    </source>
</evidence>
<reference evidence="1 2" key="1">
    <citation type="journal article" date="2021" name="Nat. Commun.">
        <title>Genetic determinants of endophytism in the Arabidopsis root mycobiome.</title>
        <authorList>
            <person name="Mesny F."/>
            <person name="Miyauchi S."/>
            <person name="Thiergart T."/>
            <person name="Pickel B."/>
            <person name="Atanasova L."/>
            <person name="Karlsson M."/>
            <person name="Huettel B."/>
            <person name="Barry K.W."/>
            <person name="Haridas S."/>
            <person name="Chen C."/>
            <person name="Bauer D."/>
            <person name="Andreopoulos W."/>
            <person name="Pangilinan J."/>
            <person name="LaButti K."/>
            <person name="Riley R."/>
            <person name="Lipzen A."/>
            <person name="Clum A."/>
            <person name="Drula E."/>
            <person name="Henrissat B."/>
            <person name="Kohler A."/>
            <person name="Grigoriev I.V."/>
            <person name="Martin F.M."/>
            <person name="Hacquard S."/>
        </authorList>
    </citation>
    <scope>NUCLEOTIDE SEQUENCE [LARGE SCALE GENOMIC DNA]</scope>
    <source>
        <strain evidence="1 2">MPI-SDFR-AT-0079</strain>
    </source>
</reference>
<keyword evidence="2" id="KW-1185">Reference proteome</keyword>
<dbReference type="EMBL" id="JAGIZQ010000001">
    <property type="protein sequence ID" value="KAH6650777.1"/>
    <property type="molecule type" value="Genomic_DNA"/>
</dbReference>
<organism evidence="1 2">
    <name type="scientific">Chaetomium tenue</name>
    <dbReference type="NCBI Taxonomy" id="1854479"/>
    <lineage>
        <taxon>Eukaryota</taxon>
        <taxon>Fungi</taxon>
        <taxon>Dikarya</taxon>
        <taxon>Ascomycota</taxon>
        <taxon>Pezizomycotina</taxon>
        <taxon>Sordariomycetes</taxon>
        <taxon>Sordariomycetidae</taxon>
        <taxon>Sordariales</taxon>
        <taxon>Chaetomiaceae</taxon>
        <taxon>Chaetomium</taxon>
    </lineage>
</organism>
<protein>
    <submittedName>
        <fullName evidence="1">Uncharacterized protein</fullName>
    </submittedName>
</protein>
<gene>
    <name evidence="1" type="ORF">F5144DRAFT_557283</name>
</gene>